<dbReference type="RefSeq" id="WP_034731673.1">
    <property type="nucleotide sequence ID" value="NZ_JPIN01000005.1"/>
</dbReference>
<keyword evidence="2" id="KW-1185">Reference proteome</keyword>
<comment type="caution">
    <text evidence="1">The sequence shown here is derived from an EMBL/GenBank/DDBJ whole genome shotgun (WGS) entry which is preliminary data.</text>
</comment>
<evidence type="ECO:0000313" key="1">
    <source>
        <dbReference type="EMBL" id="KFZ29178.1"/>
    </source>
</evidence>
<reference evidence="1 2" key="1">
    <citation type="submission" date="2014-06" db="EMBL/GenBank/DDBJ databases">
        <title>Draft genome sequence of Idiomarina sp. MCCC 1A10513.</title>
        <authorList>
            <person name="Du J."/>
            <person name="Lai Q."/>
            <person name="Shao Z."/>
        </authorList>
    </citation>
    <scope>NUCLEOTIDE SEQUENCE [LARGE SCALE GENOMIC DNA]</scope>
    <source>
        <strain evidence="1 2">MCCC 1A10513</strain>
    </source>
</reference>
<dbReference type="EMBL" id="JPIN01000005">
    <property type="protein sequence ID" value="KFZ29178.1"/>
    <property type="molecule type" value="Genomic_DNA"/>
</dbReference>
<dbReference type="OrthoDB" id="6240437at2"/>
<protein>
    <submittedName>
        <fullName evidence="1">Uncharacterized protein</fullName>
    </submittedName>
</protein>
<name>A0A094L3E8_9GAMM</name>
<proteinExistence type="predicted"/>
<accession>A0A094L3E8</accession>
<sequence>MIALKALPLSVKLTAACVALLALIDFSQRVWVSSEANPPAVPQFNASDYATQAPSMNAALQQWIEQQRSAAAQAAQEQSVSQPQAELLPGGVNLGETRVRVRATYTSSATGAQLALLEAQQINNRSLELTEVDEGFEIDNYKVSKITADSVVFVNAEGEQVTVPVFDY</sequence>
<organism evidence="1 2">
    <name type="scientific">Pseudidiomarina atlantica</name>
    <dbReference type="NCBI Taxonomy" id="1517416"/>
    <lineage>
        <taxon>Bacteria</taxon>
        <taxon>Pseudomonadati</taxon>
        <taxon>Pseudomonadota</taxon>
        <taxon>Gammaproteobacteria</taxon>
        <taxon>Alteromonadales</taxon>
        <taxon>Idiomarinaceae</taxon>
        <taxon>Pseudidiomarina</taxon>
    </lineage>
</organism>
<dbReference type="AlphaFoldDB" id="A0A094L3E8"/>
<evidence type="ECO:0000313" key="2">
    <source>
        <dbReference type="Proteomes" id="UP000053718"/>
    </source>
</evidence>
<gene>
    <name evidence="1" type="ORF">IDAT_05750</name>
</gene>
<dbReference type="Proteomes" id="UP000053718">
    <property type="component" value="Unassembled WGS sequence"/>
</dbReference>
<dbReference type="STRING" id="1517416.IDAT_05750"/>